<proteinExistence type="predicted"/>
<keyword evidence="1" id="KW-0732">Signal</keyword>
<dbReference type="PANTHER" id="PTHR10151">
    <property type="entry name" value="ECTONUCLEOTIDE PYROPHOSPHATASE/PHOSPHODIESTERASE"/>
    <property type="match status" value="1"/>
</dbReference>
<dbReference type="GO" id="GO:0016787">
    <property type="term" value="F:hydrolase activity"/>
    <property type="evidence" value="ECO:0007669"/>
    <property type="project" value="UniProtKB-ARBA"/>
</dbReference>
<keyword evidence="3" id="KW-1185">Reference proteome</keyword>
<dbReference type="RefSeq" id="WP_189488252.1">
    <property type="nucleotide sequence ID" value="NZ_BMZB01000005.1"/>
</dbReference>
<dbReference type="AlphaFoldDB" id="A0A918QED6"/>
<comment type="caution">
    <text evidence="2">The sequence shown here is derived from an EMBL/GenBank/DDBJ whole genome shotgun (WGS) entry which is preliminary data.</text>
</comment>
<evidence type="ECO:0000313" key="3">
    <source>
        <dbReference type="Proteomes" id="UP000662572"/>
    </source>
</evidence>
<sequence length="422" mass="46843">MRKQILGAIALIMMGLGACVSKPQAPVATVEATNERPTSEKPAPLILISIDGFRADYLDRGITPNLKALADSGARAAMRPSFPSLTFPNHYTLVTGLRPDHHGIIGNTMRDPRRPDERFRLANREAVIDRFWWDDGKPFWITAQAKGLKVAAMFWPGSEADIRGVRPTYWMTYDEEMPHPARVAQVLNWLDMPVAERPDAISLYYSSVDHEGHDYGPDSPEVNAALADVDQSVGQLIDGLKSRGITANIVIVSDHGMAKHQPETFVRIADLLPEGSYDLVAGGQVVMLDPKPGHEAQVNDILIRHKPAHMTCWPREKIPARYHFGKHIRVRKIVCMADVGGYIVAPSRDNWMPKPEGGSHGYDPYDPHMQATFIASGPAFKSGVRLNTFDNVDVYGLIMELLDLKPEPYDGTAKVFRPALKD</sequence>
<dbReference type="PANTHER" id="PTHR10151:SF120">
    <property type="entry name" value="BIS(5'-ADENOSYL)-TRIPHOSPHATASE"/>
    <property type="match status" value="1"/>
</dbReference>
<organism evidence="2 3">
    <name type="scientific">Asticcacaulis endophyticus</name>
    <dbReference type="NCBI Taxonomy" id="1395890"/>
    <lineage>
        <taxon>Bacteria</taxon>
        <taxon>Pseudomonadati</taxon>
        <taxon>Pseudomonadota</taxon>
        <taxon>Alphaproteobacteria</taxon>
        <taxon>Caulobacterales</taxon>
        <taxon>Caulobacteraceae</taxon>
        <taxon>Asticcacaulis</taxon>
    </lineage>
</organism>
<evidence type="ECO:0000313" key="2">
    <source>
        <dbReference type="EMBL" id="GGZ41969.1"/>
    </source>
</evidence>
<dbReference type="InterPro" id="IPR002591">
    <property type="entry name" value="Phosphodiest/P_Trfase"/>
</dbReference>
<protein>
    <submittedName>
        <fullName evidence="2">Alkaline phosphatase family protein</fullName>
    </submittedName>
</protein>
<accession>A0A918QED6</accession>
<gene>
    <name evidence="2" type="ORF">GCM10011273_30920</name>
</gene>
<feature type="signal peptide" evidence="1">
    <location>
        <begin position="1"/>
        <end position="18"/>
    </location>
</feature>
<reference evidence="2" key="1">
    <citation type="journal article" date="2014" name="Int. J. Syst. Evol. Microbiol.">
        <title>Complete genome sequence of Corynebacterium casei LMG S-19264T (=DSM 44701T), isolated from a smear-ripened cheese.</title>
        <authorList>
            <consortium name="US DOE Joint Genome Institute (JGI-PGF)"/>
            <person name="Walter F."/>
            <person name="Albersmeier A."/>
            <person name="Kalinowski J."/>
            <person name="Ruckert C."/>
        </authorList>
    </citation>
    <scope>NUCLEOTIDE SEQUENCE</scope>
    <source>
        <strain evidence="2">KCTC 32296</strain>
    </source>
</reference>
<dbReference type="SUPFAM" id="SSF53649">
    <property type="entry name" value="Alkaline phosphatase-like"/>
    <property type="match status" value="1"/>
</dbReference>
<dbReference type="Gene3D" id="3.30.1360.180">
    <property type="match status" value="1"/>
</dbReference>
<feature type="chain" id="PRO_5037218695" evidence="1">
    <location>
        <begin position="19"/>
        <end position="422"/>
    </location>
</feature>
<dbReference type="CDD" id="cd16018">
    <property type="entry name" value="Enpp"/>
    <property type="match status" value="1"/>
</dbReference>
<evidence type="ECO:0000256" key="1">
    <source>
        <dbReference type="SAM" id="SignalP"/>
    </source>
</evidence>
<dbReference type="EMBL" id="BMZB01000005">
    <property type="protein sequence ID" value="GGZ41969.1"/>
    <property type="molecule type" value="Genomic_DNA"/>
</dbReference>
<reference evidence="2" key="2">
    <citation type="submission" date="2020-09" db="EMBL/GenBank/DDBJ databases">
        <authorList>
            <person name="Sun Q."/>
            <person name="Kim S."/>
        </authorList>
    </citation>
    <scope>NUCLEOTIDE SEQUENCE</scope>
    <source>
        <strain evidence="2">KCTC 32296</strain>
    </source>
</reference>
<dbReference type="Pfam" id="PF01663">
    <property type="entry name" value="Phosphodiest"/>
    <property type="match status" value="1"/>
</dbReference>
<name>A0A918QED6_9CAUL</name>
<dbReference type="InterPro" id="IPR017850">
    <property type="entry name" value="Alkaline_phosphatase_core_sf"/>
</dbReference>
<dbReference type="PROSITE" id="PS51257">
    <property type="entry name" value="PROKAR_LIPOPROTEIN"/>
    <property type="match status" value="1"/>
</dbReference>
<dbReference type="Proteomes" id="UP000662572">
    <property type="component" value="Unassembled WGS sequence"/>
</dbReference>
<dbReference type="Gene3D" id="3.40.720.10">
    <property type="entry name" value="Alkaline Phosphatase, subunit A"/>
    <property type="match status" value="1"/>
</dbReference>